<evidence type="ECO:0000259" key="4">
    <source>
        <dbReference type="PROSITE" id="PS50901"/>
    </source>
</evidence>
<dbReference type="CDD" id="cd01127">
    <property type="entry name" value="TrwB_TraG_TraD_VirD4"/>
    <property type="match status" value="1"/>
</dbReference>
<dbReference type="InterPro" id="IPR050206">
    <property type="entry name" value="FtsK/SpoIIIE/SftA"/>
</dbReference>
<proteinExistence type="predicted"/>
<evidence type="ECO:0000313" key="6">
    <source>
        <dbReference type="EMBL" id="QOL31492.1"/>
    </source>
</evidence>
<evidence type="ECO:0000256" key="3">
    <source>
        <dbReference type="PROSITE-ProRule" id="PRU00289"/>
    </source>
</evidence>
<dbReference type="PANTHER" id="PTHR22683:SF1">
    <property type="entry name" value="TYPE VII SECRETION SYSTEM PROTEIN ESSC"/>
    <property type="match status" value="1"/>
</dbReference>
<keyword evidence="5" id="KW-0132">Cell division</keyword>
<dbReference type="KEGG" id="beu:BE0216_02730"/>
<keyword evidence="1 3" id="KW-0547">Nucleotide-binding</keyword>
<dbReference type="SMART" id="SM00382">
    <property type="entry name" value="AAA"/>
    <property type="match status" value="2"/>
</dbReference>
<reference evidence="5 7" key="1">
    <citation type="journal article" date="2017" name="BMC Genomics">
        <title>Comparative genomic and phylogenomic analyses of the Bifidobacteriaceae family.</title>
        <authorList>
            <person name="Lugli G.A."/>
            <person name="Milani C."/>
            <person name="Turroni F."/>
            <person name="Duranti S."/>
            <person name="Mancabelli L."/>
            <person name="Mangifesta M."/>
            <person name="Ferrario C."/>
            <person name="Modesto M."/>
            <person name="Mattarelli P."/>
            <person name="Jiri K."/>
            <person name="van Sinderen D."/>
            <person name="Ventura M."/>
        </authorList>
    </citation>
    <scope>NUCLEOTIDE SEQUENCE [LARGE SCALE GENOMIC DNA]</scope>
    <source>
        <strain evidence="5 7">DSM 100216</strain>
    </source>
</reference>
<dbReference type="Proteomes" id="UP000593943">
    <property type="component" value="Chromosome"/>
</dbReference>
<evidence type="ECO:0000256" key="1">
    <source>
        <dbReference type="ARBA" id="ARBA00022741"/>
    </source>
</evidence>
<evidence type="ECO:0000313" key="8">
    <source>
        <dbReference type="Proteomes" id="UP000593943"/>
    </source>
</evidence>
<dbReference type="AlphaFoldDB" id="A0A261GC38"/>
<dbReference type="SUPFAM" id="SSF52540">
    <property type="entry name" value="P-loop containing nucleoside triphosphate hydrolases"/>
    <property type="match status" value="2"/>
</dbReference>
<name>A0A261GC38_9BIFI</name>
<feature type="binding site" evidence="3">
    <location>
        <begin position="180"/>
        <end position="187"/>
    </location>
    <ligand>
        <name>ATP</name>
        <dbReference type="ChEBI" id="CHEBI:30616"/>
    </ligand>
</feature>
<dbReference type="InterPro" id="IPR027417">
    <property type="entry name" value="P-loop_NTPase"/>
</dbReference>
<keyword evidence="8" id="KW-1185">Reference proteome</keyword>
<evidence type="ECO:0000313" key="7">
    <source>
        <dbReference type="Proteomes" id="UP000216057"/>
    </source>
</evidence>
<dbReference type="GO" id="GO:0003677">
    <property type="term" value="F:DNA binding"/>
    <property type="evidence" value="ECO:0007669"/>
    <property type="project" value="InterPro"/>
</dbReference>
<keyword evidence="2 3" id="KW-0067">ATP-binding</keyword>
<dbReference type="PANTHER" id="PTHR22683">
    <property type="entry name" value="SPORULATION PROTEIN RELATED"/>
    <property type="match status" value="1"/>
</dbReference>
<reference evidence="6 8" key="2">
    <citation type="submission" date="2020-10" db="EMBL/GenBank/DDBJ databases">
        <title>Genome sequencing of Bifidobacterium eulemuris_DSMZ_100216.</title>
        <authorList>
            <person name="Kim J."/>
        </authorList>
    </citation>
    <scope>NUCLEOTIDE SEQUENCE [LARGE SCALE GENOMIC DNA]</scope>
    <source>
        <strain evidence="6 8">DSM 100216</strain>
    </source>
</reference>
<dbReference type="OrthoDB" id="9807790at2"/>
<evidence type="ECO:0000256" key="2">
    <source>
        <dbReference type="ARBA" id="ARBA00022840"/>
    </source>
</evidence>
<keyword evidence="5" id="KW-0131">Cell cycle</keyword>
<feature type="domain" description="FtsK" evidence="4">
    <location>
        <begin position="162"/>
        <end position="345"/>
    </location>
</feature>
<organism evidence="5 7">
    <name type="scientific">Bifidobacterium eulemuris</name>
    <dbReference type="NCBI Taxonomy" id="1765219"/>
    <lineage>
        <taxon>Bacteria</taxon>
        <taxon>Bacillati</taxon>
        <taxon>Actinomycetota</taxon>
        <taxon>Actinomycetes</taxon>
        <taxon>Bifidobacteriales</taxon>
        <taxon>Bifidobacteriaceae</taxon>
        <taxon>Bifidobacterium</taxon>
    </lineage>
</organism>
<dbReference type="GO" id="GO:0005524">
    <property type="term" value="F:ATP binding"/>
    <property type="evidence" value="ECO:0007669"/>
    <property type="project" value="UniProtKB-UniRule"/>
</dbReference>
<dbReference type="PROSITE" id="PS50901">
    <property type="entry name" value="FTSK"/>
    <property type="match status" value="1"/>
</dbReference>
<sequence>MSGSSRPHARRVARRHGARRIVRHRRLLAFVALGAPLLAQTVMLAAMLAQRQWLFATMVAPGIIACAASMLSTWASVGDDAKDAAAHRIGDDTRRPTHGTVIDGTNAGVPADAGGEVGAVMHALGTASLERLLQWGHLPWRDVVRAWLNPPTMRVCVGVGAYGVFRIDLRGQGPHALVAGTTGSGKSVLLQSWCLALAAANDPRRLNFVLLDFKGGSAFRPLEGLPHTVGVVCDLDLKHAVRALEALEAELRRRERLAADHHVADLDAMAEPPARLVIVVDEFHALKDQLPDYVGRLVRVASLGRSLGMHLIACTQNPLGQISADMKANISLNLCLRVRDDMQSHELLADSRAARIPPSLPGAAFCNDADTVTALRCAAPASIDRCCEAIRLAAMMMQIPPPPPLFTAPLPARLRASQIAATFRDADEGIVEVPFGLSDDGVRLHTARLRVDHGNIGVIGPDGRGKSALLRLLEHKLVETRHCAVRVTSLSRFGYRTTTPGPHGKDIPPPPPAPHSVWLVDDADQLFDPFSTDPQREAFHTALADPDVTVVFAVRSARHVRVPEHCGTRIVFPCGERTADLVSGIPSKLLASFDADDIATPGRAALISGGSAAIVQCAFADR</sequence>
<evidence type="ECO:0000313" key="5">
    <source>
        <dbReference type="EMBL" id="OZG68974.1"/>
    </source>
</evidence>
<dbReference type="GO" id="GO:0051301">
    <property type="term" value="P:cell division"/>
    <property type="evidence" value="ECO:0007669"/>
    <property type="project" value="UniProtKB-KW"/>
</dbReference>
<accession>A0A261GC38</accession>
<dbReference type="Gene3D" id="3.40.50.300">
    <property type="entry name" value="P-loop containing nucleotide triphosphate hydrolases"/>
    <property type="match status" value="1"/>
</dbReference>
<gene>
    <name evidence="6" type="ORF">BE0216_02730</name>
    <name evidence="5" type="ORF">BEUL_0380</name>
</gene>
<dbReference type="Proteomes" id="UP000216057">
    <property type="component" value="Unassembled WGS sequence"/>
</dbReference>
<dbReference type="EMBL" id="CP062938">
    <property type="protein sequence ID" value="QOL31492.1"/>
    <property type="molecule type" value="Genomic_DNA"/>
</dbReference>
<protein>
    <submittedName>
        <fullName evidence="5">Cell division protein FtsK</fullName>
    </submittedName>
</protein>
<dbReference type="EMBL" id="MWWZ01000004">
    <property type="protein sequence ID" value="OZG68974.1"/>
    <property type="molecule type" value="Genomic_DNA"/>
</dbReference>
<dbReference type="Pfam" id="PF01580">
    <property type="entry name" value="FtsK_SpoIIIE"/>
    <property type="match status" value="1"/>
</dbReference>
<dbReference type="InterPro" id="IPR002543">
    <property type="entry name" value="FtsK_dom"/>
</dbReference>
<dbReference type="InterPro" id="IPR003593">
    <property type="entry name" value="AAA+_ATPase"/>
</dbReference>